<keyword evidence="8" id="KW-1133">Transmembrane helix</keyword>
<dbReference type="InterPro" id="IPR000719">
    <property type="entry name" value="Prot_kinase_dom"/>
</dbReference>
<keyword evidence="5 10" id="KW-0418">Kinase</keyword>
<dbReference type="GO" id="GO:0004674">
    <property type="term" value="F:protein serine/threonine kinase activity"/>
    <property type="evidence" value="ECO:0007669"/>
    <property type="project" value="UniProtKB-KW"/>
</dbReference>
<evidence type="ECO:0000256" key="6">
    <source>
        <dbReference type="ARBA" id="ARBA00022840"/>
    </source>
</evidence>
<evidence type="ECO:0000256" key="5">
    <source>
        <dbReference type="ARBA" id="ARBA00022777"/>
    </source>
</evidence>
<dbReference type="PROSITE" id="PS00108">
    <property type="entry name" value="PROTEIN_KINASE_ST"/>
    <property type="match status" value="1"/>
</dbReference>
<dbReference type="KEGG" id="wne:PIG85_03100"/>
<dbReference type="Gene3D" id="1.10.510.10">
    <property type="entry name" value="Transferase(Phosphotransferase) domain 1"/>
    <property type="match status" value="1"/>
</dbReference>
<dbReference type="SMART" id="SM00220">
    <property type="entry name" value="S_TKc"/>
    <property type="match status" value="1"/>
</dbReference>
<dbReference type="SUPFAM" id="SSF56112">
    <property type="entry name" value="Protein kinase-like (PK-like)"/>
    <property type="match status" value="1"/>
</dbReference>
<protein>
    <recommendedName>
        <fullName evidence="1">non-specific serine/threonine protein kinase</fullName>
        <ecNumber evidence="1">2.7.11.1</ecNumber>
    </recommendedName>
</protein>
<dbReference type="Gene3D" id="3.30.200.20">
    <property type="entry name" value="Phosphorylase Kinase, domain 1"/>
    <property type="match status" value="1"/>
</dbReference>
<evidence type="ECO:0000256" key="8">
    <source>
        <dbReference type="SAM" id="Phobius"/>
    </source>
</evidence>
<dbReference type="InterPro" id="IPR011009">
    <property type="entry name" value="Kinase-like_dom_sf"/>
</dbReference>
<evidence type="ECO:0000313" key="11">
    <source>
        <dbReference type="Proteomes" id="UP001211044"/>
    </source>
</evidence>
<dbReference type="Proteomes" id="UP001211044">
    <property type="component" value="Chromosome"/>
</dbReference>
<evidence type="ECO:0000259" key="9">
    <source>
        <dbReference type="PROSITE" id="PS50011"/>
    </source>
</evidence>
<dbReference type="PANTHER" id="PTHR43289:SF6">
    <property type="entry name" value="SERINE_THREONINE-PROTEIN KINASE NEKL-3"/>
    <property type="match status" value="1"/>
</dbReference>
<dbReference type="InterPro" id="IPR017441">
    <property type="entry name" value="Protein_kinase_ATP_BS"/>
</dbReference>
<proteinExistence type="predicted"/>
<dbReference type="RefSeq" id="WP_051004219.1">
    <property type="nucleotide sequence ID" value="NZ_CP116394.1"/>
</dbReference>
<feature type="domain" description="Protein kinase" evidence="9">
    <location>
        <begin position="10"/>
        <end position="280"/>
    </location>
</feature>
<feature type="binding site" evidence="7">
    <location>
        <position position="38"/>
    </location>
    <ligand>
        <name>ATP</name>
        <dbReference type="ChEBI" id="CHEBI:30616"/>
    </ligand>
</feature>
<keyword evidence="8" id="KW-0812">Transmembrane</keyword>
<evidence type="ECO:0000313" key="10">
    <source>
        <dbReference type="EMBL" id="WCE46647.1"/>
    </source>
</evidence>
<keyword evidence="2" id="KW-0723">Serine/threonine-protein kinase</keyword>
<feature type="transmembrane region" description="Helical" evidence="8">
    <location>
        <begin position="469"/>
        <end position="485"/>
    </location>
</feature>
<evidence type="ECO:0000256" key="7">
    <source>
        <dbReference type="PROSITE-ProRule" id="PRU10141"/>
    </source>
</evidence>
<dbReference type="EMBL" id="CP116394">
    <property type="protein sequence ID" value="WCE46647.1"/>
    <property type="molecule type" value="Genomic_DNA"/>
</dbReference>
<gene>
    <name evidence="10" type="ORF">PIG85_03100</name>
</gene>
<organism evidence="10 11">
    <name type="scientific">Winkia neuii subsp. anitrata</name>
    <dbReference type="NCBI Taxonomy" id="29318"/>
    <lineage>
        <taxon>Bacteria</taxon>
        <taxon>Bacillati</taxon>
        <taxon>Actinomycetota</taxon>
        <taxon>Actinomycetes</taxon>
        <taxon>Actinomycetales</taxon>
        <taxon>Actinomycetaceae</taxon>
        <taxon>Winkia</taxon>
    </lineage>
</organism>
<keyword evidence="6 7" id="KW-0067">ATP-binding</keyword>
<dbReference type="EC" id="2.7.11.1" evidence="1"/>
<dbReference type="PROSITE" id="PS50011">
    <property type="entry name" value="PROTEIN_KINASE_DOM"/>
    <property type="match status" value="1"/>
</dbReference>
<accession>A0AB38XR39</accession>
<sequence length="533" mass="55731">MEVSQQIAGYKLVRQLGSGGMGTVYLAQDPAGNFVAFKLLHSFLGSDSSARKRLSREAATINKVRSDAVARVLDLETEGADAFIVTEFISGPTLAQDIREAGPWSGDDLVDLADRLAAALRQLHQSGVIHRDIKPGNIMVSARGPVLIDFGIAQLAGDERLTSTGLVTGTPGYLAPWVLDGAAPDAESDWWSWAAVLVHAATGRPPFGSGPLEAVIARVRTGAPDVRGLPMGLQRALTQALSPTRGQVDPEQVLAQLREGQNEPAPAETELLTAPTQPLSEGAPTQALDVPVAPTLAYPVQAFQQTVAQAPAYGSAGVVATPGLEDGQRPQLLEQADGTALPAPYRPSTAKMHPFFGLCLLATAAGIVAYAGLAAIPVVAVLFLLEGVVGSQQAFYHSVRLPRGGPAASDGARALARLPWHLLRSAIAVTVAGLISLTVALVCASATFSPSIANPFDIQALAEALQAEPNFWVFPAASMFVWWILPGMGKVRQGGRAITDRFLAPFPARVIVGLLALGASALLVVPLLPTSVI</sequence>
<dbReference type="PROSITE" id="PS00107">
    <property type="entry name" value="PROTEIN_KINASE_ATP"/>
    <property type="match status" value="1"/>
</dbReference>
<evidence type="ECO:0000256" key="1">
    <source>
        <dbReference type="ARBA" id="ARBA00012513"/>
    </source>
</evidence>
<feature type="transmembrane region" description="Helical" evidence="8">
    <location>
        <begin position="426"/>
        <end position="449"/>
    </location>
</feature>
<feature type="transmembrane region" description="Helical" evidence="8">
    <location>
        <begin position="506"/>
        <end position="528"/>
    </location>
</feature>
<dbReference type="GO" id="GO:0005524">
    <property type="term" value="F:ATP binding"/>
    <property type="evidence" value="ECO:0007669"/>
    <property type="project" value="UniProtKB-UniRule"/>
</dbReference>
<evidence type="ECO:0000256" key="3">
    <source>
        <dbReference type="ARBA" id="ARBA00022679"/>
    </source>
</evidence>
<feature type="transmembrane region" description="Helical" evidence="8">
    <location>
        <begin position="355"/>
        <end position="385"/>
    </location>
</feature>
<evidence type="ECO:0000256" key="4">
    <source>
        <dbReference type="ARBA" id="ARBA00022741"/>
    </source>
</evidence>
<dbReference type="CDD" id="cd14014">
    <property type="entry name" value="STKc_PknB_like"/>
    <property type="match status" value="1"/>
</dbReference>
<keyword evidence="3" id="KW-0808">Transferase</keyword>
<keyword evidence="4 7" id="KW-0547">Nucleotide-binding</keyword>
<dbReference type="InterPro" id="IPR008271">
    <property type="entry name" value="Ser/Thr_kinase_AS"/>
</dbReference>
<dbReference type="AlphaFoldDB" id="A0AB38XR39"/>
<dbReference type="PANTHER" id="PTHR43289">
    <property type="entry name" value="MITOGEN-ACTIVATED PROTEIN KINASE KINASE KINASE 20-RELATED"/>
    <property type="match status" value="1"/>
</dbReference>
<reference evidence="10" key="1">
    <citation type="submission" date="2023-01" db="EMBL/GenBank/DDBJ databases">
        <title>Comparative Genomic Analysis of the Clinically-Derived Winkia Strain NY0527 Provides Evidence into the Taxonomic Reassignment of Winkia neuii and Characterizes Their Virulence Traits.</title>
        <authorList>
            <person name="Cai X."/>
            <person name="Peng Y."/>
            <person name="Li M."/>
            <person name="Qiu Y."/>
            <person name="Wang Y."/>
            <person name="Xu L."/>
            <person name="Hou Q."/>
        </authorList>
    </citation>
    <scope>NUCLEOTIDE SEQUENCE</scope>
    <source>
        <strain evidence="10">NY0527</strain>
    </source>
</reference>
<dbReference type="Pfam" id="PF00069">
    <property type="entry name" value="Pkinase"/>
    <property type="match status" value="1"/>
</dbReference>
<evidence type="ECO:0000256" key="2">
    <source>
        <dbReference type="ARBA" id="ARBA00022527"/>
    </source>
</evidence>
<keyword evidence="8" id="KW-0472">Membrane</keyword>
<name>A0AB38XR39_9ACTO</name>